<dbReference type="InterPro" id="IPR003736">
    <property type="entry name" value="PAAI_dom"/>
</dbReference>
<reference evidence="5" key="1">
    <citation type="journal article" date="2023" name="Front. Microbiol.">
        <title>Genomic-based phylogenetic and metabolic analyses of the genus Natronomonas, and description of Natronomonas aquatica sp. nov.</title>
        <authorList>
            <person name="Garcia-Roldan A."/>
            <person name="Duran-Viseras A."/>
            <person name="de la Haba R.R."/>
            <person name="Corral P."/>
            <person name="Sanchez-Porro C."/>
            <person name="Ventosa A."/>
        </authorList>
    </citation>
    <scope>NUCLEOTIDE SEQUENCE</scope>
    <source>
        <strain evidence="5">F2-12</strain>
    </source>
</reference>
<accession>A0A9R1CQ77</accession>
<dbReference type="GO" id="GO:0047617">
    <property type="term" value="F:fatty acyl-CoA hydrolase activity"/>
    <property type="evidence" value="ECO:0007669"/>
    <property type="project" value="InterPro"/>
</dbReference>
<evidence type="ECO:0000256" key="3">
    <source>
        <dbReference type="SAM" id="MobiDB-lite"/>
    </source>
</evidence>
<evidence type="ECO:0000256" key="1">
    <source>
        <dbReference type="ARBA" id="ARBA00008324"/>
    </source>
</evidence>
<feature type="domain" description="Thioesterase" evidence="4">
    <location>
        <begin position="72"/>
        <end position="145"/>
    </location>
</feature>
<dbReference type="RefSeq" id="WP_256029024.1">
    <property type="nucleotide sequence ID" value="NZ_JAHLKM010000005.1"/>
</dbReference>
<comment type="similarity">
    <text evidence="1">Belongs to the thioesterase PaaI family.</text>
</comment>
<keyword evidence="2" id="KW-0378">Hydrolase</keyword>
<evidence type="ECO:0000313" key="5">
    <source>
        <dbReference type="EMBL" id="MCQ4333023.1"/>
    </source>
</evidence>
<keyword evidence="6" id="KW-1185">Reference proteome</keyword>
<name>A0A9R1CQ77_9EURY</name>
<sequence>MRRFAGGHFCVPPTEAHKYSPPERDAVTDANEWFLGNHDHLQDLGIAIEAQREGYVRLSLPHEDSLTNPGSGVIQGGVVATLIDHAAGAAIRTTLEAPRTQTHATTELNVSYLRPATADLTAEATVVRSGRTRGVVSIEVTAETPDGPKEIAVGRVALFLEPEDTEANAETGTETEAEGEAESEAEKETETRTGTGTGTERE</sequence>
<dbReference type="PANTHER" id="PTHR21660:SF1">
    <property type="entry name" value="ACYL-COENZYME A THIOESTERASE 13"/>
    <property type="match status" value="1"/>
</dbReference>
<organism evidence="5 6">
    <name type="scientific">Natronomonas aquatica</name>
    <dbReference type="NCBI Taxonomy" id="2841590"/>
    <lineage>
        <taxon>Archaea</taxon>
        <taxon>Methanobacteriati</taxon>
        <taxon>Methanobacteriota</taxon>
        <taxon>Stenosarchaea group</taxon>
        <taxon>Halobacteria</taxon>
        <taxon>Halobacteriales</taxon>
        <taxon>Natronomonadaceae</taxon>
        <taxon>Natronomonas</taxon>
    </lineage>
</organism>
<dbReference type="Gene3D" id="3.10.129.10">
    <property type="entry name" value="Hotdog Thioesterase"/>
    <property type="match status" value="1"/>
</dbReference>
<dbReference type="NCBIfam" id="TIGR00369">
    <property type="entry name" value="unchar_dom_1"/>
    <property type="match status" value="1"/>
</dbReference>
<dbReference type="InterPro" id="IPR029069">
    <property type="entry name" value="HotDog_dom_sf"/>
</dbReference>
<dbReference type="AlphaFoldDB" id="A0A9R1CQ77"/>
<proteinExistence type="inferred from homology"/>
<dbReference type="Proteomes" id="UP001139494">
    <property type="component" value="Unassembled WGS sequence"/>
</dbReference>
<protein>
    <submittedName>
        <fullName evidence="5">PaaI family thioesterase</fullName>
    </submittedName>
</protein>
<dbReference type="InterPro" id="IPR039298">
    <property type="entry name" value="ACOT13"/>
</dbReference>
<dbReference type="InterPro" id="IPR006683">
    <property type="entry name" value="Thioestr_dom"/>
</dbReference>
<comment type="caution">
    <text evidence="5">The sequence shown here is derived from an EMBL/GenBank/DDBJ whole genome shotgun (WGS) entry which is preliminary data.</text>
</comment>
<evidence type="ECO:0000256" key="2">
    <source>
        <dbReference type="ARBA" id="ARBA00022801"/>
    </source>
</evidence>
<dbReference type="SUPFAM" id="SSF54637">
    <property type="entry name" value="Thioesterase/thiol ester dehydrase-isomerase"/>
    <property type="match status" value="1"/>
</dbReference>
<dbReference type="PANTHER" id="PTHR21660">
    <property type="entry name" value="THIOESTERASE SUPERFAMILY MEMBER-RELATED"/>
    <property type="match status" value="1"/>
</dbReference>
<evidence type="ECO:0000259" key="4">
    <source>
        <dbReference type="Pfam" id="PF03061"/>
    </source>
</evidence>
<dbReference type="CDD" id="cd03443">
    <property type="entry name" value="PaaI_thioesterase"/>
    <property type="match status" value="1"/>
</dbReference>
<dbReference type="Pfam" id="PF03061">
    <property type="entry name" value="4HBT"/>
    <property type="match status" value="1"/>
</dbReference>
<gene>
    <name evidence="5" type="ORF">KM295_05815</name>
</gene>
<dbReference type="EMBL" id="JAHLKM010000005">
    <property type="protein sequence ID" value="MCQ4333023.1"/>
    <property type="molecule type" value="Genomic_DNA"/>
</dbReference>
<evidence type="ECO:0000313" key="6">
    <source>
        <dbReference type="Proteomes" id="UP001139494"/>
    </source>
</evidence>
<feature type="compositionally biased region" description="Acidic residues" evidence="3">
    <location>
        <begin position="161"/>
        <end position="183"/>
    </location>
</feature>
<feature type="region of interest" description="Disordered" evidence="3">
    <location>
        <begin position="160"/>
        <end position="202"/>
    </location>
</feature>